<dbReference type="GO" id="GO:0000287">
    <property type="term" value="F:magnesium ion binding"/>
    <property type="evidence" value="ECO:0007669"/>
    <property type="project" value="UniProtKB-UniRule"/>
</dbReference>
<keyword evidence="3 5" id="KW-0456">Lyase</keyword>
<dbReference type="PANTHER" id="PTHR40274">
    <property type="entry name" value="VIRGINIAMYCIN B LYASE"/>
    <property type="match status" value="1"/>
</dbReference>
<keyword evidence="4 5" id="KW-0046">Antibiotic resistance</keyword>
<dbReference type="GO" id="GO:0046677">
    <property type="term" value="P:response to antibiotic"/>
    <property type="evidence" value="ECO:0007669"/>
    <property type="project" value="UniProtKB-UniRule"/>
</dbReference>
<dbReference type="PANTHER" id="PTHR40274:SF3">
    <property type="entry name" value="VIRGINIAMYCIN B LYASE"/>
    <property type="match status" value="1"/>
</dbReference>
<evidence type="ECO:0000313" key="7">
    <source>
        <dbReference type="EMBL" id="AOO80612.1"/>
    </source>
</evidence>
<feature type="chain" id="PRO_5009099836" description="Virginiamycin B lyase" evidence="6">
    <location>
        <begin position="28"/>
        <end position="334"/>
    </location>
</feature>
<dbReference type="GO" id="GO:0030288">
    <property type="term" value="C:outer membrane-bounded periplasmic space"/>
    <property type="evidence" value="ECO:0007669"/>
    <property type="project" value="TreeGrafter"/>
</dbReference>
<dbReference type="Proteomes" id="UP000094969">
    <property type="component" value="Chromosome"/>
</dbReference>
<dbReference type="AlphaFoldDB" id="A0A1D7TZR2"/>
<accession>A0A1D7TZR2</accession>
<name>A0A1D7TZR2_9HYPH</name>
<keyword evidence="1 5" id="KW-0479">Metal-binding</keyword>
<dbReference type="OrthoDB" id="9812926at2"/>
<comment type="cofactor">
    <cofactor evidence="5">
        <name>Mg(2+)</name>
        <dbReference type="ChEBI" id="CHEBI:18420"/>
    </cofactor>
</comment>
<comment type="function">
    <text evidence="5">Inactivates the type B streptogramin antibiotics by linearizing the lactone ring at the ester linkage, generating a free phenylglycine carboxylate and converting the threonyl moiety into 2-amino-butenoic acid.</text>
</comment>
<proteinExistence type="inferred from homology"/>
<organism evidence="7 8">
    <name type="scientific">Bosea vaviloviae</name>
    <dbReference type="NCBI Taxonomy" id="1526658"/>
    <lineage>
        <taxon>Bacteria</taxon>
        <taxon>Pseudomonadati</taxon>
        <taxon>Pseudomonadota</taxon>
        <taxon>Alphaproteobacteria</taxon>
        <taxon>Hyphomicrobiales</taxon>
        <taxon>Boseaceae</taxon>
        <taxon>Bosea</taxon>
    </lineage>
</organism>
<gene>
    <name evidence="7" type="ORF">BHK69_09170</name>
</gene>
<dbReference type="InterPro" id="IPR051344">
    <property type="entry name" value="Vgb"/>
</dbReference>
<keyword evidence="6" id="KW-0732">Signal</keyword>
<dbReference type="EC" id="4.2.99.-" evidence="5"/>
<keyword evidence="2 5" id="KW-0460">Magnesium</keyword>
<evidence type="ECO:0000256" key="5">
    <source>
        <dbReference type="PIRNR" id="PIRNR026412"/>
    </source>
</evidence>
<dbReference type="Gene3D" id="2.130.10.10">
    <property type="entry name" value="YVTN repeat-like/Quinoprotein amine dehydrogenase"/>
    <property type="match status" value="1"/>
</dbReference>
<dbReference type="EMBL" id="CP017147">
    <property type="protein sequence ID" value="AOO80612.1"/>
    <property type="molecule type" value="Genomic_DNA"/>
</dbReference>
<keyword evidence="8" id="KW-1185">Reference proteome</keyword>
<evidence type="ECO:0000256" key="2">
    <source>
        <dbReference type="ARBA" id="ARBA00022842"/>
    </source>
</evidence>
<feature type="signal peptide" evidence="6">
    <location>
        <begin position="1"/>
        <end position="27"/>
    </location>
</feature>
<dbReference type="InterPro" id="IPR015943">
    <property type="entry name" value="WD40/YVTN_repeat-like_dom_sf"/>
</dbReference>
<evidence type="ECO:0000313" key="8">
    <source>
        <dbReference type="Proteomes" id="UP000094969"/>
    </source>
</evidence>
<dbReference type="STRING" id="1526658.BHK69_09170"/>
<dbReference type="KEGG" id="bvv:BHK69_09170"/>
<dbReference type="PIRSF" id="PIRSF026412">
    <property type="entry name" value="Streptogrm_lyase"/>
    <property type="match status" value="1"/>
</dbReference>
<evidence type="ECO:0000256" key="3">
    <source>
        <dbReference type="ARBA" id="ARBA00023239"/>
    </source>
</evidence>
<protein>
    <recommendedName>
        <fullName evidence="5">Virginiamycin B lyase</fullName>
        <ecNumber evidence="5">4.2.99.-</ecNumber>
    </recommendedName>
    <alternativeName>
        <fullName evidence="5">Streptogramin B lyase</fullName>
    </alternativeName>
</protein>
<dbReference type="Pfam" id="PF24684">
    <property type="entry name" value="Vgb_lyase"/>
    <property type="match status" value="1"/>
</dbReference>
<reference evidence="7 8" key="1">
    <citation type="journal article" date="2015" name="Antonie Van Leeuwenhoek">
        <title>Bosea vaviloviae sp. nov., a new species of slow-growing rhizobia isolated from nodules of the relict species Vavilovia formosa (Stev.) Fed.</title>
        <authorList>
            <person name="Safronova V.I."/>
            <person name="Kuznetsova I.G."/>
            <person name="Sazanova A.L."/>
            <person name="Kimeklis A.K."/>
            <person name="Belimov A.A."/>
            <person name="Andronov E.E."/>
            <person name="Pinaev A.G."/>
            <person name="Chizhevskaya E.P."/>
            <person name="Pukhaev A.R."/>
            <person name="Popov K.P."/>
            <person name="Willems A."/>
            <person name="Tikhonovich I.A."/>
        </authorList>
    </citation>
    <scope>NUCLEOTIDE SEQUENCE [LARGE SCALE GENOMIC DNA]</scope>
    <source>
        <strain evidence="7 8">Vaf18</strain>
    </source>
</reference>
<comment type="subunit">
    <text evidence="5">Monomer.</text>
</comment>
<dbReference type="GO" id="GO:0017001">
    <property type="term" value="P:antibiotic catabolic process"/>
    <property type="evidence" value="ECO:0007669"/>
    <property type="project" value="UniProtKB-UniRule"/>
</dbReference>
<evidence type="ECO:0000256" key="4">
    <source>
        <dbReference type="ARBA" id="ARBA00023251"/>
    </source>
</evidence>
<dbReference type="GO" id="GO:0016835">
    <property type="term" value="F:carbon-oxygen lyase activity"/>
    <property type="evidence" value="ECO:0007669"/>
    <property type="project" value="UniProtKB-UniRule"/>
</dbReference>
<dbReference type="InterPro" id="IPR011217">
    <property type="entry name" value="Vgb_bact"/>
</dbReference>
<sequence length="334" mass="36005">MLRRSFLQLGLAGLAAPALIGRTAAIAAETTETKFTVTYFDIPAIKGSRDVTDAGDGTLWVCGQRNGTLGRFDPRSGQLKVVELGQGAAPHGVIRGPDGAAWVTEGGQNAIARVDDKTHKVELFKLPEGRARANLNTGVFDKSGILWFTGQNGVIGRFDPNTRKMEVWDAPRGPGAYGITLTPSGEVWYASLAGNHIASIDTGTAQVTVVEPPTPGQGARRVWSDSKNRVWVSEWNSGNVSAYDTLSKSWKTWKLPGDKPRAYSVYVDDADKVWLTDFSANAIVHFDPVTEAFNSFPSDKAGANVRQMDGRSGEAWGGESGNDRLVRIQTVKQA</sequence>
<dbReference type="SUPFAM" id="SSF63829">
    <property type="entry name" value="Calcium-dependent phosphotriesterase"/>
    <property type="match status" value="1"/>
</dbReference>
<comment type="similarity">
    <text evidence="5">Belongs to the Vgb family.</text>
</comment>
<evidence type="ECO:0000256" key="6">
    <source>
        <dbReference type="SAM" id="SignalP"/>
    </source>
</evidence>
<evidence type="ECO:0000256" key="1">
    <source>
        <dbReference type="ARBA" id="ARBA00022723"/>
    </source>
</evidence>
<dbReference type="RefSeq" id="WP_069689830.1">
    <property type="nucleotide sequence ID" value="NZ_CP017147.1"/>
</dbReference>